<evidence type="ECO:0000259" key="2">
    <source>
        <dbReference type="PROSITE" id="PS50887"/>
    </source>
</evidence>
<dbReference type="RefSeq" id="WP_219749345.1">
    <property type="nucleotide sequence ID" value="NZ_JAHXZN010000005.1"/>
</dbReference>
<comment type="caution">
    <text evidence="3">The sequence shown here is derived from an EMBL/GenBank/DDBJ whole genome shotgun (WGS) entry which is preliminary data.</text>
</comment>
<dbReference type="InterPro" id="IPR001633">
    <property type="entry name" value="EAL_dom"/>
</dbReference>
<dbReference type="PANTHER" id="PTHR33121:SF70">
    <property type="entry name" value="SIGNALING PROTEIN YKOW"/>
    <property type="match status" value="1"/>
</dbReference>
<name>A0ABS7BR77_9SPHN</name>
<keyword evidence="4" id="KW-1185">Reference proteome</keyword>
<evidence type="ECO:0000313" key="3">
    <source>
        <dbReference type="EMBL" id="MBW6531972.1"/>
    </source>
</evidence>
<dbReference type="PANTHER" id="PTHR33121">
    <property type="entry name" value="CYCLIC DI-GMP PHOSPHODIESTERASE PDEF"/>
    <property type="match status" value="1"/>
</dbReference>
<dbReference type="InterPro" id="IPR029787">
    <property type="entry name" value="Nucleotide_cyclase"/>
</dbReference>
<dbReference type="PROSITE" id="PS50883">
    <property type="entry name" value="EAL"/>
    <property type="match status" value="1"/>
</dbReference>
<dbReference type="Gene3D" id="3.20.20.450">
    <property type="entry name" value="EAL domain"/>
    <property type="match status" value="1"/>
</dbReference>
<evidence type="ECO:0000313" key="4">
    <source>
        <dbReference type="Proteomes" id="UP000759103"/>
    </source>
</evidence>
<gene>
    <name evidence="3" type="ORF">KZ820_14615</name>
</gene>
<proteinExistence type="predicted"/>
<dbReference type="Pfam" id="PF00990">
    <property type="entry name" value="GGDEF"/>
    <property type="match status" value="1"/>
</dbReference>
<dbReference type="EMBL" id="JAHXZN010000005">
    <property type="protein sequence ID" value="MBW6531972.1"/>
    <property type="molecule type" value="Genomic_DNA"/>
</dbReference>
<dbReference type="InterPro" id="IPR050706">
    <property type="entry name" value="Cyclic-di-GMP_PDE-like"/>
</dbReference>
<organism evidence="3 4">
    <name type="scientific">Sphingomonas citri</name>
    <dbReference type="NCBI Taxonomy" id="2862499"/>
    <lineage>
        <taxon>Bacteria</taxon>
        <taxon>Pseudomonadati</taxon>
        <taxon>Pseudomonadota</taxon>
        <taxon>Alphaproteobacteria</taxon>
        <taxon>Sphingomonadales</taxon>
        <taxon>Sphingomonadaceae</taxon>
        <taxon>Sphingomonas</taxon>
    </lineage>
</organism>
<dbReference type="CDD" id="cd01949">
    <property type="entry name" value="GGDEF"/>
    <property type="match status" value="1"/>
</dbReference>
<dbReference type="InterPro" id="IPR043128">
    <property type="entry name" value="Rev_trsase/Diguanyl_cyclase"/>
</dbReference>
<dbReference type="Proteomes" id="UP000759103">
    <property type="component" value="Unassembled WGS sequence"/>
</dbReference>
<dbReference type="SMART" id="SM00052">
    <property type="entry name" value="EAL"/>
    <property type="match status" value="1"/>
</dbReference>
<dbReference type="Gene3D" id="3.30.70.270">
    <property type="match status" value="1"/>
</dbReference>
<protein>
    <submittedName>
        <fullName evidence="3">EAL domain-containing protein</fullName>
    </submittedName>
</protein>
<dbReference type="SMART" id="SM00267">
    <property type="entry name" value="GGDEF"/>
    <property type="match status" value="1"/>
</dbReference>
<dbReference type="Pfam" id="PF00563">
    <property type="entry name" value="EAL"/>
    <property type="match status" value="1"/>
</dbReference>
<accession>A0ABS7BR77</accession>
<dbReference type="SUPFAM" id="SSF55073">
    <property type="entry name" value="Nucleotide cyclase"/>
    <property type="match status" value="1"/>
</dbReference>
<evidence type="ECO:0000259" key="1">
    <source>
        <dbReference type="PROSITE" id="PS50883"/>
    </source>
</evidence>
<dbReference type="SUPFAM" id="SSF141868">
    <property type="entry name" value="EAL domain-like"/>
    <property type="match status" value="1"/>
</dbReference>
<dbReference type="PROSITE" id="PS50887">
    <property type="entry name" value="GGDEF"/>
    <property type="match status" value="1"/>
</dbReference>
<dbReference type="CDD" id="cd01948">
    <property type="entry name" value="EAL"/>
    <property type="match status" value="1"/>
</dbReference>
<reference evidence="3 4" key="1">
    <citation type="submission" date="2021-07" db="EMBL/GenBank/DDBJ databases">
        <title>Sphingomonas sp.</title>
        <authorList>
            <person name="Feng G."/>
            <person name="Li J."/>
            <person name="Pan M."/>
        </authorList>
    </citation>
    <scope>NUCLEOTIDE SEQUENCE [LARGE SCALE GENOMIC DNA]</scope>
    <source>
        <strain evidence="3 4">RRHST34</strain>
    </source>
</reference>
<dbReference type="InterPro" id="IPR000160">
    <property type="entry name" value="GGDEF_dom"/>
</dbReference>
<dbReference type="NCBIfam" id="TIGR00254">
    <property type="entry name" value="GGDEF"/>
    <property type="match status" value="1"/>
</dbReference>
<feature type="domain" description="GGDEF" evidence="2">
    <location>
        <begin position="168"/>
        <end position="302"/>
    </location>
</feature>
<dbReference type="InterPro" id="IPR035919">
    <property type="entry name" value="EAL_sf"/>
</dbReference>
<sequence>MATRSPLLVTASADSTPAVHGRTAVAPGLGLSAANGSLELVPIPLVIARLRAGRVDYENSNPAFVRAGLQQERAIDPLIASFLRTGHDQAEINWSTGETVERRHYRLSFALIPDRPEPTAVVSFVDQTAEVRTEETLRREMATDSLTGLPNRGGFTDSLEAMIEEGAARWAVLMIDLERFSRFNACLGSLTGDELLITVARRIKGALRSRDVLARTGGDEFGVLLTIDQHDHEADHVARRIREALATPFRLGDFELRVSCAIGIAFGDSATDDAEDVIRHAQVAMKRSKATKSAEAYQTRALDSAREEFAMETALRRAIENEQLHLVYQPILDLTSGKVSGFEALARWTDEQGTNVPPVRFIPVAEESGLIIPLGRWAVDTAMQTLAGWDRRWGGECGAAVAVNVSPIQLQRDSIPGMVERALGGAGLGGGRLKLELTESAIIADPDRIAGVLMALKELGTVIAMDDFGTGFSNLASLHTLPIDLLKIDRSFVTGMLTDRDQLAIVRAILGLSKALGMDTVAEGIETVELGQTLGALGCTFGQGYAYARPLDAEAAYAFLVARNA</sequence>
<feature type="domain" description="EAL" evidence="1">
    <location>
        <begin position="308"/>
        <end position="564"/>
    </location>
</feature>